<gene>
    <name evidence="1" type="ORF">K8U80_11185</name>
</gene>
<comment type="caution">
    <text evidence="1">The sequence shown here is derived from an EMBL/GenBank/DDBJ whole genome shotgun (WGS) entry which is preliminary data.</text>
</comment>
<dbReference type="EMBL" id="DYVF01000069">
    <property type="protein sequence ID" value="HJG31938.1"/>
    <property type="molecule type" value="Genomic_DNA"/>
</dbReference>
<accession>A0A921ISI0</accession>
<proteinExistence type="predicted"/>
<evidence type="ECO:0000313" key="2">
    <source>
        <dbReference type="Proteomes" id="UP000746751"/>
    </source>
</evidence>
<reference evidence="1" key="1">
    <citation type="journal article" date="2021" name="PeerJ">
        <title>Extensive microbial diversity within the chicken gut microbiome revealed by metagenomics and culture.</title>
        <authorList>
            <person name="Gilroy R."/>
            <person name="Ravi A."/>
            <person name="Getino M."/>
            <person name="Pursley I."/>
            <person name="Horton D.L."/>
            <person name="Alikhan N.F."/>
            <person name="Baker D."/>
            <person name="Gharbi K."/>
            <person name="Hall N."/>
            <person name="Watson M."/>
            <person name="Adriaenssens E.M."/>
            <person name="Foster-Nyarko E."/>
            <person name="Jarju S."/>
            <person name="Secka A."/>
            <person name="Antonio M."/>
            <person name="Oren A."/>
            <person name="Chaudhuri R.R."/>
            <person name="La Ragione R."/>
            <person name="Hildebrand F."/>
            <person name="Pallen M.J."/>
        </authorList>
    </citation>
    <scope>NUCLEOTIDE SEQUENCE</scope>
    <source>
        <strain evidence="1">ChiGjej2B2-7701</strain>
    </source>
</reference>
<organism evidence="1 2">
    <name type="scientific">Collinsella ihumii</name>
    <dbReference type="NCBI Taxonomy" id="1720204"/>
    <lineage>
        <taxon>Bacteria</taxon>
        <taxon>Bacillati</taxon>
        <taxon>Actinomycetota</taxon>
        <taxon>Coriobacteriia</taxon>
        <taxon>Coriobacteriales</taxon>
        <taxon>Coriobacteriaceae</taxon>
        <taxon>Collinsella</taxon>
    </lineage>
</organism>
<sequence length="51" mass="5407">MFSFIKRHWIAYLIGAVVALALGFGLAYAVGVVGSTPEAVHSEEVLQESGD</sequence>
<evidence type="ECO:0000313" key="1">
    <source>
        <dbReference type="EMBL" id="HJG31938.1"/>
    </source>
</evidence>
<reference evidence="1" key="2">
    <citation type="submission" date="2021-09" db="EMBL/GenBank/DDBJ databases">
        <authorList>
            <person name="Gilroy R."/>
        </authorList>
    </citation>
    <scope>NUCLEOTIDE SEQUENCE</scope>
    <source>
        <strain evidence="1">ChiGjej2B2-7701</strain>
    </source>
</reference>
<dbReference type="Proteomes" id="UP000746751">
    <property type="component" value="Unassembled WGS sequence"/>
</dbReference>
<dbReference type="AlphaFoldDB" id="A0A921ISI0"/>
<protein>
    <submittedName>
        <fullName evidence="1">Uncharacterized protein</fullName>
    </submittedName>
</protein>
<name>A0A921ISI0_9ACTN</name>